<comment type="cofactor">
    <cofactor evidence="1">
        <name>pyridoxal 5'-phosphate</name>
        <dbReference type="ChEBI" id="CHEBI:597326"/>
    </cofactor>
</comment>
<keyword evidence="3" id="KW-1185">Reference proteome</keyword>
<comment type="caution">
    <text evidence="2">The sequence shown here is derived from an EMBL/GenBank/DDBJ whole genome shotgun (WGS) entry which is preliminary data.</text>
</comment>
<proteinExistence type="predicted"/>
<dbReference type="AlphaFoldDB" id="F3GMR6"/>
<dbReference type="Gene3D" id="2.40.37.10">
    <property type="entry name" value="Lyase, Ornithine Decarboxylase, Chain A, domain 1"/>
    <property type="match status" value="1"/>
</dbReference>
<evidence type="ECO:0000256" key="1">
    <source>
        <dbReference type="ARBA" id="ARBA00001933"/>
    </source>
</evidence>
<dbReference type="HOGENOM" id="CLU_3092260_0_0_6"/>
<name>F3GMR6_PSESJ</name>
<dbReference type="SUPFAM" id="SSF50621">
    <property type="entry name" value="Alanine racemase C-terminal domain-like"/>
    <property type="match status" value="1"/>
</dbReference>
<dbReference type="Proteomes" id="UP000004986">
    <property type="component" value="Unassembled WGS sequence"/>
</dbReference>
<dbReference type="InterPro" id="IPR009006">
    <property type="entry name" value="Ala_racemase/Decarboxylase_C"/>
</dbReference>
<accession>F3GMR6</accession>
<dbReference type="GO" id="GO:0003824">
    <property type="term" value="F:catalytic activity"/>
    <property type="evidence" value="ECO:0007669"/>
    <property type="project" value="InterPro"/>
</dbReference>
<reference evidence="2 3" key="1">
    <citation type="journal article" date="2011" name="PLoS Pathog.">
        <title>Dynamic evolution of pathogenicity revealed by sequencing and comparative genomics of 19 Pseudomonas syringae isolates.</title>
        <authorList>
            <person name="Baltrus D.A."/>
            <person name="Nishimura M.T."/>
            <person name="Romanchuk A."/>
            <person name="Chang J.H."/>
            <person name="Mukhtar M.S."/>
            <person name="Cherkis K."/>
            <person name="Roach J."/>
            <person name="Grant S.R."/>
            <person name="Jones C.D."/>
            <person name="Dangl J.L."/>
        </authorList>
    </citation>
    <scope>NUCLEOTIDE SEQUENCE [LARGE SCALE GENOMIC DNA]</scope>
    <source>
        <strain evidence="2 3">1704B</strain>
    </source>
</reference>
<protein>
    <submittedName>
        <fullName evidence="2">Diaminopimelate decarboxylase</fullName>
    </submittedName>
</protein>
<dbReference type="PATRIC" id="fig|629263.4.peg.5882"/>
<evidence type="ECO:0000313" key="3">
    <source>
        <dbReference type="Proteomes" id="UP000004986"/>
    </source>
</evidence>
<evidence type="ECO:0000313" key="2">
    <source>
        <dbReference type="EMBL" id="EGH48369.1"/>
    </source>
</evidence>
<dbReference type="EMBL" id="AEAI01003050">
    <property type="protein sequence ID" value="EGH48369.1"/>
    <property type="molecule type" value="Genomic_DNA"/>
</dbReference>
<sequence>SRRQPLKGVNIGDLLVLPLAGAYGYNISHADFLCHPRPSQHFVRNGERVRQ</sequence>
<organism evidence="2 3">
    <name type="scientific">Pseudomonas syringae pv. pisi str. 1704B</name>
    <dbReference type="NCBI Taxonomy" id="629263"/>
    <lineage>
        <taxon>Bacteria</taxon>
        <taxon>Pseudomonadati</taxon>
        <taxon>Pseudomonadota</taxon>
        <taxon>Gammaproteobacteria</taxon>
        <taxon>Pseudomonadales</taxon>
        <taxon>Pseudomonadaceae</taxon>
        <taxon>Pseudomonas</taxon>
        <taxon>Pseudomonas syringae</taxon>
    </lineage>
</organism>
<feature type="non-terminal residue" evidence="2">
    <location>
        <position position="1"/>
    </location>
</feature>
<gene>
    <name evidence="2" type="ORF">PSYPI_41134</name>
</gene>